<evidence type="ECO:0000313" key="1">
    <source>
        <dbReference type="EMBL" id="QTD54616.1"/>
    </source>
</evidence>
<protein>
    <submittedName>
        <fullName evidence="1">Uncharacterized protein</fullName>
    </submittedName>
</protein>
<organism evidence="1 2">
    <name type="scientific">Parasphingorhabdus cellanae</name>
    <dbReference type="NCBI Taxonomy" id="2806553"/>
    <lineage>
        <taxon>Bacteria</taxon>
        <taxon>Pseudomonadati</taxon>
        <taxon>Pseudomonadota</taxon>
        <taxon>Alphaproteobacteria</taxon>
        <taxon>Sphingomonadales</taxon>
        <taxon>Sphingomonadaceae</taxon>
        <taxon>Parasphingorhabdus</taxon>
    </lineage>
</organism>
<name>A0ABX7SZA9_9SPHN</name>
<dbReference type="Proteomes" id="UP000663923">
    <property type="component" value="Chromosome"/>
</dbReference>
<evidence type="ECO:0000313" key="2">
    <source>
        <dbReference type="Proteomes" id="UP000663923"/>
    </source>
</evidence>
<dbReference type="EMBL" id="CP071794">
    <property type="protein sequence ID" value="QTD54616.1"/>
    <property type="molecule type" value="Genomic_DNA"/>
</dbReference>
<keyword evidence="2" id="KW-1185">Reference proteome</keyword>
<accession>A0ABX7SZA9</accession>
<reference evidence="1 2" key="1">
    <citation type="submission" date="2021-03" db="EMBL/GenBank/DDBJ databases">
        <title>Complete genome of Parasphingorhabdus_sp.JHSY0214.</title>
        <authorList>
            <person name="Yoo J.H."/>
            <person name="Bae J.W."/>
        </authorList>
    </citation>
    <scope>NUCLEOTIDE SEQUENCE [LARGE SCALE GENOMIC DNA]</scope>
    <source>
        <strain evidence="1 2">JHSY0214</strain>
    </source>
</reference>
<dbReference type="RefSeq" id="WP_207986450.1">
    <property type="nucleotide sequence ID" value="NZ_CP071794.1"/>
</dbReference>
<sequence>MIKDTRIKAANMELQSILKDAADQWFANQPDNARLTMSPDKRVYRARPKGFSKAISNVCVLLVESTLFRRKTNQQIVEHLQGLFSGYPVSITVLNKPLLPSHKTAIQSALNGKGWKIDLDRQNTPSKLKRALRAIAAGQEATDKRTFDATVIFTTSSVIVNDREYKISSEGRIRKNGRWIAVDTLESLLSSS</sequence>
<gene>
    <name evidence="1" type="ORF">J4G78_10065</name>
</gene>
<proteinExistence type="predicted"/>